<reference evidence="2" key="1">
    <citation type="journal article" date="2022" name="Mol. Ecol. Resour.">
        <title>The genomes of chicory, endive, great burdock and yacon provide insights into Asteraceae palaeo-polyploidization history and plant inulin production.</title>
        <authorList>
            <person name="Fan W."/>
            <person name="Wang S."/>
            <person name="Wang H."/>
            <person name="Wang A."/>
            <person name="Jiang F."/>
            <person name="Liu H."/>
            <person name="Zhao H."/>
            <person name="Xu D."/>
            <person name="Zhang Y."/>
        </authorList>
    </citation>
    <scope>NUCLEOTIDE SEQUENCE [LARGE SCALE GENOMIC DNA]</scope>
    <source>
        <strain evidence="2">cv. Punajuju</strain>
    </source>
</reference>
<dbReference type="Proteomes" id="UP001055811">
    <property type="component" value="Linkage Group LG01"/>
</dbReference>
<dbReference type="EMBL" id="CM042009">
    <property type="protein sequence ID" value="KAI3787812.1"/>
    <property type="molecule type" value="Genomic_DNA"/>
</dbReference>
<keyword evidence="2" id="KW-1185">Reference proteome</keyword>
<accession>A0ACB9GYN1</accession>
<gene>
    <name evidence="1" type="ORF">L2E82_00257</name>
</gene>
<reference evidence="1 2" key="2">
    <citation type="journal article" date="2022" name="Mol. Ecol. Resour.">
        <title>The genomes of chicory, endive, great burdock and yacon provide insights into Asteraceae paleo-polyploidization history and plant inulin production.</title>
        <authorList>
            <person name="Fan W."/>
            <person name="Wang S."/>
            <person name="Wang H."/>
            <person name="Wang A."/>
            <person name="Jiang F."/>
            <person name="Liu H."/>
            <person name="Zhao H."/>
            <person name="Xu D."/>
            <person name="Zhang Y."/>
        </authorList>
    </citation>
    <scope>NUCLEOTIDE SEQUENCE [LARGE SCALE GENOMIC DNA]</scope>
    <source>
        <strain evidence="2">cv. Punajuju</strain>
        <tissue evidence="1">Leaves</tissue>
    </source>
</reference>
<sequence length="311" mass="34847">MRFSTLKAYRIWDVEIWMNERVWRACANSCANLMYGFQEKSSKKGSEYWLICPFEGESTLADLIQSTEFPYNVAMGSMPEGRNLEVTQIMKAEKLCVINQLPLEYIAINGKPLSDNEFSILQSYPNPPKKLKPGNYCYLEHINVLFGAFLVFVTDGTPSPLKSHARIMPFFQASGIDLTSLPLSNNTFVERNKKFSKCVQECVLLEFFGMSLFKASGEAEGLCAQLNKEGRVDAYITSYIHAFLFGAECEPFECYQMSDIGNGLGLKIKHLIAIVVLVGNDHDSKGVQGIGIETALSFVKSFNEDEVLPTT</sequence>
<proteinExistence type="predicted"/>
<protein>
    <submittedName>
        <fullName evidence="1">Uncharacterized protein</fullName>
    </submittedName>
</protein>
<comment type="caution">
    <text evidence="1">The sequence shown here is derived from an EMBL/GenBank/DDBJ whole genome shotgun (WGS) entry which is preliminary data.</text>
</comment>
<evidence type="ECO:0000313" key="1">
    <source>
        <dbReference type="EMBL" id="KAI3787812.1"/>
    </source>
</evidence>
<organism evidence="1 2">
    <name type="scientific">Cichorium intybus</name>
    <name type="common">Chicory</name>
    <dbReference type="NCBI Taxonomy" id="13427"/>
    <lineage>
        <taxon>Eukaryota</taxon>
        <taxon>Viridiplantae</taxon>
        <taxon>Streptophyta</taxon>
        <taxon>Embryophyta</taxon>
        <taxon>Tracheophyta</taxon>
        <taxon>Spermatophyta</taxon>
        <taxon>Magnoliopsida</taxon>
        <taxon>eudicotyledons</taxon>
        <taxon>Gunneridae</taxon>
        <taxon>Pentapetalae</taxon>
        <taxon>asterids</taxon>
        <taxon>campanulids</taxon>
        <taxon>Asterales</taxon>
        <taxon>Asteraceae</taxon>
        <taxon>Cichorioideae</taxon>
        <taxon>Cichorieae</taxon>
        <taxon>Cichoriinae</taxon>
        <taxon>Cichorium</taxon>
    </lineage>
</organism>
<evidence type="ECO:0000313" key="2">
    <source>
        <dbReference type="Proteomes" id="UP001055811"/>
    </source>
</evidence>
<name>A0ACB9GYN1_CICIN</name>